<evidence type="ECO:0000256" key="9">
    <source>
        <dbReference type="ARBA" id="ARBA00023163"/>
    </source>
</evidence>
<dbReference type="GO" id="GO:0005496">
    <property type="term" value="F:steroid binding"/>
    <property type="evidence" value="ECO:0007669"/>
    <property type="project" value="UniProtKB-KW"/>
</dbReference>
<dbReference type="PANTHER" id="PTHR48092">
    <property type="entry name" value="KNIRPS-RELATED PROTEIN-RELATED"/>
    <property type="match status" value="1"/>
</dbReference>
<dbReference type="InterPro" id="IPR035500">
    <property type="entry name" value="NHR-like_dom_sf"/>
</dbReference>
<evidence type="ECO:0000256" key="10">
    <source>
        <dbReference type="ARBA" id="ARBA00023170"/>
    </source>
</evidence>
<dbReference type="InterPro" id="IPR001723">
    <property type="entry name" value="Nuclear_hrmn_rcpt"/>
</dbReference>
<evidence type="ECO:0000256" key="3">
    <source>
        <dbReference type="ARBA" id="ARBA00022723"/>
    </source>
</evidence>
<keyword evidence="5 12" id="KW-0862">Zinc</keyword>
<evidence type="ECO:0000256" key="1">
    <source>
        <dbReference type="ARBA" id="ARBA00005413"/>
    </source>
</evidence>
<dbReference type="Gene3D" id="1.10.565.10">
    <property type="entry name" value="Retinoid X Receptor"/>
    <property type="match status" value="1"/>
</dbReference>
<dbReference type="GO" id="GO:0043565">
    <property type="term" value="F:sequence-specific DNA binding"/>
    <property type="evidence" value="ECO:0007669"/>
    <property type="project" value="InterPro"/>
</dbReference>
<feature type="domain" description="Nuclear receptor" evidence="14">
    <location>
        <begin position="119"/>
        <end position="194"/>
    </location>
</feature>
<keyword evidence="10 12" id="KW-0675">Receptor</keyword>
<feature type="region of interest" description="Disordered" evidence="13">
    <location>
        <begin position="190"/>
        <end position="217"/>
    </location>
</feature>
<evidence type="ECO:0000256" key="4">
    <source>
        <dbReference type="ARBA" id="ARBA00022771"/>
    </source>
</evidence>
<evidence type="ECO:0000256" key="13">
    <source>
        <dbReference type="SAM" id="MobiDB-lite"/>
    </source>
</evidence>
<feature type="domain" description="NR LBD" evidence="15">
    <location>
        <begin position="237"/>
        <end position="462"/>
    </location>
</feature>
<evidence type="ECO:0000256" key="11">
    <source>
        <dbReference type="ARBA" id="ARBA00023242"/>
    </source>
</evidence>
<keyword evidence="8 12" id="KW-0238">DNA-binding</keyword>
<dbReference type="CDD" id="cd07068">
    <property type="entry name" value="NR_LBD_ER_like"/>
    <property type="match status" value="1"/>
</dbReference>
<dbReference type="PROSITE" id="PS51030">
    <property type="entry name" value="NUCLEAR_REC_DBD_2"/>
    <property type="match status" value="1"/>
</dbReference>
<proteinExistence type="evidence at transcript level"/>
<dbReference type="PROSITE" id="PS51843">
    <property type="entry name" value="NR_LBD"/>
    <property type="match status" value="1"/>
</dbReference>
<keyword evidence="4 12" id="KW-0863">Zinc-finger</keyword>
<keyword evidence="6 12" id="KW-0805">Transcription regulation</keyword>
<dbReference type="InterPro" id="IPR001628">
    <property type="entry name" value="Znf_hrmn_rcpt"/>
</dbReference>
<dbReference type="SMART" id="SM00430">
    <property type="entry name" value="HOLI"/>
    <property type="match status" value="1"/>
</dbReference>
<dbReference type="GO" id="GO:0008270">
    <property type="term" value="F:zinc ion binding"/>
    <property type="evidence" value="ECO:0007669"/>
    <property type="project" value="UniProtKB-KW"/>
</dbReference>
<feature type="compositionally biased region" description="Gly residues" evidence="13">
    <location>
        <begin position="42"/>
        <end position="55"/>
    </location>
</feature>
<evidence type="ECO:0000256" key="6">
    <source>
        <dbReference type="ARBA" id="ARBA00023015"/>
    </source>
</evidence>
<evidence type="ECO:0000256" key="2">
    <source>
        <dbReference type="ARBA" id="ARBA00022665"/>
    </source>
</evidence>
<dbReference type="SUPFAM" id="SSF57716">
    <property type="entry name" value="Glucocorticoid receptor-like (DNA-binding domain)"/>
    <property type="match status" value="1"/>
</dbReference>
<evidence type="ECO:0000259" key="15">
    <source>
        <dbReference type="PROSITE" id="PS51843"/>
    </source>
</evidence>
<keyword evidence="11 12" id="KW-0539">Nucleus</keyword>
<dbReference type="EMBL" id="DQ923064">
    <property type="protein sequence ID" value="ABI97119.1"/>
    <property type="molecule type" value="mRNA"/>
</dbReference>
<reference evidence="16" key="1">
    <citation type="journal article" date="2007" name="Environ. Sci. Technol.">
        <title>Novel estrogen receptor-related Transcripts in Marisa cornuarietis; a freshwater snail with reported sensitivity to estrogenic chemicals.</title>
        <authorList>
            <person name="Bannister R."/>
            <person name="Beresford N."/>
            <person name="May D."/>
            <person name="Routledge E.J."/>
            <person name="Jobling S."/>
            <person name="Rand-Weaver M."/>
        </authorList>
    </citation>
    <scope>NUCLEOTIDE SEQUENCE</scope>
</reference>
<comment type="similarity">
    <text evidence="1">Belongs to the nuclear hormone receptor family. NR3 subfamily.</text>
</comment>
<keyword evidence="3 12" id="KW-0479">Metal-binding</keyword>
<comment type="subcellular location">
    <subcellularLocation>
        <location evidence="12">Nucleus</location>
    </subcellularLocation>
</comment>
<dbReference type="Gene3D" id="3.30.50.10">
    <property type="entry name" value="Erythroid Transcription Factor GATA-1, subunit A"/>
    <property type="match status" value="1"/>
</dbReference>
<feature type="region of interest" description="Disordered" evidence="13">
    <location>
        <begin position="1"/>
        <end position="101"/>
    </location>
</feature>
<dbReference type="InterPro" id="IPR000536">
    <property type="entry name" value="Nucl_hrmn_rcpt_lig-bd"/>
</dbReference>
<evidence type="ECO:0000313" key="16">
    <source>
        <dbReference type="EMBL" id="ABI97119.1"/>
    </source>
</evidence>
<dbReference type="PROSITE" id="PS00031">
    <property type="entry name" value="NUCLEAR_REC_DBD_1"/>
    <property type="match status" value="1"/>
</dbReference>
<dbReference type="InterPro" id="IPR050200">
    <property type="entry name" value="Nuclear_hormone_rcpt_NR3"/>
</dbReference>
<dbReference type="FunFam" id="3.30.50.10:FF:000139">
    <property type="entry name" value="Estrogen receptor beta a variant b"/>
    <property type="match status" value="1"/>
</dbReference>
<protein>
    <submittedName>
        <fullName evidence="16">Estrogen receptor-like protein isoform variant 3</fullName>
    </submittedName>
</protein>
<dbReference type="GO" id="GO:0003700">
    <property type="term" value="F:DNA-binding transcription factor activity"/>
    <property type="evidence" value="ECO:0007669"/>
    <property type="project" value="InterPro"/>
</dbReference>
<evidence type="ECO:0000256" key="8">
    <source>
        <dbReference type="ARBA" id="ARBA00023125"/>
    </source>
</evidence>
<dbReference type="PRINTS" id="PR00047">
    <property type="entry name" value="STROIDFINGER"/>
</dbReference>
<dbReference type="SUPFAM" id="SSF48508">
    <property type="entry name" value="Nuclear receptor ligand-binding domain"/>
    <property type="match status" value="1"/>
</dbReference>
<dbReference type="GO" id="GO:0005634">
    <property type="term" value="C:nucleus"/>
    <property type="evidence" value="ECO:0007669"/>
    <property type="project" value="UniProtKB-SubCell"/>
</dbReference>
<dbReference type="InterPro" id="IPR013088">
    <property type="entry name" value="Znf_NHR/GATA"/>
</dbReference>
<organism evidence="16">
    <name type="scientific">Marisa cornuarietis</name>
    <name type="common">Ramshorn snail</name>
    <name type="synonym">Apple snail</name>
    <dbReference type="NCBI Taxonomy" id="75126"/>
    <lineage>
        <taxon>Eukaryota</taxon>
        <taxon>Metazoa</taxon>
        <taxon>Spiralia</taxon>
        <taxon>Lophotrochozoa</taxon>
        <taxon>Mollusca</taxon>
        <taxon>Gastropoda</taxon>
        <taxon>Caenogastropoda</taxon>
        <taxon>Architaenioglossa</taxon>
        <taxon>Ampullarioidea</taxon>
        <taxon>Ampullariidae</taxon>
        <taxon>Marisa</taxon>
    </lineage>
</organism>
<name>Q06AL1_MARCO</name>
<dbReference type="SMART" id="SM00399">
    <property type="entry name" value="ZnF_C4"/>
    <property type="match status" value="1"/>
</dbReference>
<keyword evidence="9 12" id="KW-0804">Transcription</keyword>
<dbReference type="Pfam" id="PF00104">
    <property type="entry name" value="Hormone_recep"/>
    <property type="match status" value="1"/>
</dbReference>
<evidence type="ECO:0000256" key="12">
    <source>
        <dbReference type="RuleBase" id="RU004334"/>
    </source>
</evidence>
<accession>Q06AL1</accession>
<dbReference type="AlphaFoldDB" id="Q06AL1"/>
<sequence length="527" mass="56377">MLPRVNVRPVGHASGDLSDFECSHSEGLGQDRLASGVSGPSPGVGPGSGGLGTGAPGMPSQSLMSGSGHLQAPTSTTPDGGVGTGMHPNFLSMEPHPSAMGPGDISIKQEISAGSSTTAKLCQVCNDNASGFHYGVWSCEGCKAFFKRSIQGPVDYMCPATNNCTIDKHRRKSCQACRLRKCYEVGMNKGSQRKERKHSGGGGGGKGRRCRADSTDASVNSTIGGGASASKMARRARCAYILEALQKADLPVLESFHNHEAAPTRVHILNTLIKLADRELVYLINWAKHVPGYTDLSLSDQVHLIECCWMELLLLNCAFRSMDHEGKRLVFAPDFHLDRPLWNVTGMTEILEQVGAVSEQMVQYSVSKEELLLLQATVLVNAEVRRLASYSKIGEMQQMIVDALMDIAQRTHPENPRHVPSLILLLTHIRQAGERGIAYFQSLKREGCVTFCDLLTEMLDAHNSAATAAASAAATAAATSAVTATVTMPSTSSVGVDQKNISPQQLAMGGTLIAKRGSQEDNMNPYV</sequence>
<keyword evidence="2" id="KW-0754">Steroid-binding</keyword>
<evidence type="ECO:0000259" key="14">
    <source>
        <dbReference type="PROSITE" id="PS51030"/>
    </source>
</evidence>
<dbReference type="PRINTS" id="PR00398">
    <property type="entry name" value="STRDHORMONER"/>
</dbReference>
<evidence type="ECO:0000256" key="5">
    <source>
        <dbReference type="ARBA" id="ARBA00022833"/>
    </source>
</evidence>
<dbReference type="Pfam" id="PF00105">
    <property type="entry name" value="zf-C4"/>
    <property type="match status" value="1"/>
</dbReference>
<evidence type="ECO:0000256" key="7">
    <source>
        <dbReference type="ARBA" id="ARBA00023121"/>
    </source>
</evidence>
<dbReference type="CDD" id="cd07171">
    <property type="entry name" value="NR_DBD_ER"/>
    <property type="match status" value="1"/>
</dbReference>
<keyword evidence="7" id="KW-0446">Lipid-binding</keyword>